<name>A0A0V0I2H1_SOLCH</name>
<proteinExistence type="predicted"/>
<keyword evidence="1" id="KW-0472">Membrane</keyword>
<accession>A0A0V0I2H1</accession>
<keyword evidence="1" id="KW-0812">Transmembrane</keyword>
<organism evidence="2">
    <name type="scientific">Solanum chacoense</name>
    <name type="common">Chaco potato</name>
    <dbReference type="NCBI Taxonomy" id="4108"/>
    <lineage>
        <taxon>Eukaryota</taxon>
        <taxon>Viridiplantae</taxon>
        <taxon>Streptophyta</taxon>
        <taxon>Embryophyta</taxon>
        <taxon>Tracheophyta</taxon>
        <taxon>Spermatophyta</taxon>
        <taxon>Magnoliopsida</taxon>
        <taxon>eudicotyledons</taxon>
        <taxon>Gunneridae</taxon>
        <taxon>Pentapetalae</taxon>
        <taxon>asterids</taxon>
        <taxon>lamiids</taxon>
        <taxon>Solanales</taxon>
        <taxon>Solanaceae</taxon>
        <taxon>Solanoideae</taxon>
        <taxon>Solaneae</taxon>
        <taxon>Solanum</taxon>
    </lineage>
</organism>
<sequence>MEHYSILHLDSVKTKGMYHVLKTKSPQYNRSSLIAQVCLVWCKEKLVNETDSTVTLLGSLQDYIRVLFSFCLFVVLVFFSASYNNIFTFLKER</sequence>
<reference evidence="2" key="1">
    <citation type="submission" date="2015-12" db="EMBL/GenBank/DDBJ databases">
        <title>Gene expression during late stages of embryo sac development: a critical building block for successful pollen-pistil interactions.</title>
        <authorList>
            <person name="Liu Y."/>
            <person name="Joly V."/>
            <person name="Sabar M."/>
            <person name="Matton D.P."/>
        </authorList>
    </citation>
    <scope>NUCLEOTIDE SEQUENCE</scope>
</reference>
<protein>
    <submittedName>
        <fullName evidence="2">Putative ovule protein</fullName>
    </submittedName>
</protein>
<keyword evidence="1" id="KW-1133">Transmembrane helix</keyword>
<evidence type="ECO:0000313" key="2">
    <source>
        <dbReference type="EMBL" id="JAP26256.1"/>
    </source>
</evidence>
<evidence type="ECO:0000256" key="1">
    <source>
        <dbReference type="SAM" id="Phobius"/>
    </source>
</evidence>
<feature type="transmembrane region" description="Helical" evidence="1">
    <location>
        <begin position="63"/>
        <end position="83"/>
    </location>
</feature>
<dbReference type="AlphaFoldDB" id="A0A0V0I2H1"/>
<dbReference type="EMBL" id="GEDG01012416">
    <property type="protein sequence ID" value="JAP26256.1"/>
    <property type="molecule type" value="Transcribed_RNA"/>
</dbReference>